<keyword evidence="1" id="KW-1133">Transmembrane helix</keyword>
<dbReference type="GO" id="GO:0016279">
    <property type="term" value="F:protein-lysine N-methyltransferase activity"/>
    <property type="evidence" value="ECO:0007669"/>
    <property type="project" value="TreeGrafter"/>
</dbReference>
<keyword evidence="3" id="KW-1185">Reference proteome</keyword>
<protein>
    <recommendedName>
        <fullName evidence="4">SET domain-containing protein</fullName>
    </recommendedName>
</protein>
<evidence type="ECO:0000313" key="2">
    <source>
        <dbReference type="EMBL" id="GAX74818.1"/>
    </source>
</evidence>
<keyword evidence="1" id="KW-0812">Transmembrane</keyword>
<dbReference type="CDD" id="cd10527">
    <property type="entry name" value="SET_LSMT"/>
    <property type="match status" value="1"/>
</dbReference>
<evidence type="ECO:0000313" key="3">
    <source>
        <dbReference type="Proteomes" id="UP000232323"/>
    </source>
</evidence>
<sequence>MQRSAIKKSFQKDVKLRSDKAHSESKFRKRHSKSRTSHFSWTYAIALAVVGLLIGLLKISPLKELADHAVARILSSSSAVTSQPQAFLRLHETLGCKSEQEDFNMLLKSLEDAGAYVSNVNISYMTTSRRGLVVTAPVTQGSPILSVPLELSLSASTFLGRGRLQTATKKWWGLGVPDIDQLMDPLALISELLLRGKASPWARYMCTLPNTTAAYNLPFSYKDKWSRRAIEHLPGLRRLNIQRISAVQQYFGLIREALRLMPESTALLQNILRTDKGKELLEGAFYWAYAASKTRTVTLDLEEAERAGATLLVRHEETQGPKGNALGNLREEALLPASVNRHMSELGVMVPVFDMANHASSMHATAALVVHFKRRDASLYAKQQLVEQHEGSKQPNDIMSQLPGVGVEFSLVAVRDLTAGEEVTFSYNPNDDEQPSCNERWLIEYGFLLQDGKSERNCHTWNLTVVDVLAVLNSPPVHRQQWSSSTNYAWTQPSTHMIEAAVTRLRNVGLNDWHTAMLDGSGTVHTSLVKWISAAVGNPAVPEKFLEGLPAGVEVQEAWTLRVLCRLVHRQHFDLEAAAKTLSESLKHEALGSDSREAVETVTWPGYSQATSNNVLRAHQEMLLSLFKGSVMASRATLERLNSFCR</sequence>
<dbReference type="AlphaFoldDB" id="A0A250WVG9"/>
<dbReference type="PANTHER" id="PTHR13271:SF140">
    <property type="entry name" value="SET DOMAIN-CONTAINING PROTEIN"/>
    <property type="match status" value="1"/>
</dbReference>
<organism evidence="2 3">
    <name type="scientific">Chlamydomonas eustigma</name>
    <dbReference type="NCBI Taxonomy" id="1157962"/>
    <lineage>
        <taxon>Eukaryota</taxon>
        <taxon>Viridiplantae</taxon>
        <taxon>Chlorophyta</taxon>
        <taxon>core chlorophytes</taxon>
        <taxon>Chlorophyceae</taxon>
        <taxon>CS clade</taxon>
        <taxon>Chlamydomonadales</taxon>
        <taxon>Chlamydomonadaceae</taxon>
        <taxon>Chlamydomonas</taxon>
    </lineage>
</organism>
<comment type="caution">
    <text evidence="2">The sequence shown here is derived from an EMBL/GenBank/DDBJ whole genome shotgun (WGS) entry which is preliminary data.</text>
</comment>
<feature type="transmembrane region" description="Helical" evidence="1">
    <location>
        <begin position="38"/>
        <end position="57"/>
    </location>
</feature>
<dbReference type="PANTHER" id="PTHR13271">
    <property type="entry name" value="UNCHARACTERIZED PUTATIVE METHYLTRANSFERASE"/>
    <property type="match status" value="1"/>
</dbReference>
<dbReference type="SUPFAM" id="SSF82199">
    <property type="entry name" value="SET domain"/>
    <property type="match status" value="1"/>
</dbReference>
<reference evidence="2 3" key="1">
    <citation type="submission" date="2017-08" db="EMBL/GenBank/DDBJ databases">
        <title>Acidophilic green algal genome provides insights into adaptation to an acidic environment.</title>
        <authorList>
            <person name="Hirooka S."/>
            <person name="Hirose Y."/>
            <person name="Kanesaki Y."/>
            <person name="Higuchi S."/>
            <person name="Fujiwara T."/>
            <person name="Onuma R."/>
            <person name="Era A."/>
            <person name="Ohbayashi R."/>
            <person name="Uzuka A."/>
            <person name="Nozaki H."/>
            <person name="Yoshikawa H."/>
            <person name="Miyagishima S.Y."/>
        </authorList>
    </citation>
    <scope>NUCLEOTIDE SEQUENCE [LARGE SCALE GENOMIC DNA]</scope>
    <source>
        <strain evidence="2 3">NIES-2499</strain>
    </source>
</reference>
<dbReference type="EMBL" id="BEGY01000009">
    <property type="protein sequence ID" value="GAX74818.1"/>
    <property type="molecule type" value="Genomic_DNA"/>
</dbReference>
<dbReference type="OrthoDB" id="544362at2759"/>
<gene>
    <name evidence="2" type="ORF">CEUSTIGMA_g2265.t1</name>
</gene>
<dbReference type="InterPro" id="IPR046341">
    <property type="entry name" value="SET_dom_sf"/>
</dbReference>
<evidence type="ECO:0000256" key="1">
    <source>
        <dbReference type="SAM" id="Phobius"/>
    </source>
</evidence>
<dbReference type="Proteomes" id="UP000232323">
    <property type="component" value="Unassembled WGS sequence"/>
</dbReference>
<dbReference type="InterPro" id="IPR050600">
    <property type="entry name" value="SETD3_SETD6_MTase"/>
</dbReference>
<evidence type="ECO:0008006" key="4">
    <source>
        <dbReference type="Google" id="ProtNLM"/>
    </source>
</evidence>
<accession>A0A250WVG9</accession>
<name>A0A250WVG9_9CHLO</name>
<dbReference type="Gene3D" id="3.90.1410.10">
    <property type="entry name" value="set domain protein methyltransferase, domain 1"/>
    <property type="match status" value="1"/>
</dbReference>
<keyword evidence="1" id="KW-0472">Membrane</keyword>
<proteinExistence type="predicted"/>